<dbReference type="AlphaFoldDB" id="A0A8H6XJP9"/>
<keyword evidence="2" id="KW-1185">Reference proteome</keyword>
<sequence length="964" mass="108866">MNSAPVVSIPGSPILVAPSLKIHIARELVLRDTVVASYRRAPTVHGTLNVGVNVSLTYAYSATLPFVPTELAPPVPPQAQLHAPPVPPQAQLQHPIAPAPVLRAGQPVMDAFSGIPATSAHNVGTQRTQSMIHNLSGGQFATLRAHSGARRGYPAATADPLVEIDVVLWPQNVDRDFNLPGYPSDPIKIKNADLKRYVLRLNEHHLALKIRVPAQGLMSPAEFSRQLLAHLSAHSLTMPPFPSDYDTDGAGDLDATAVFGYQQFKKFTQKLANVLPPPAANMPLTATVTVPPWIFIAPRFGNIVGPVDSFSKPSMPLIGIHPCFGMRVIHKARRNPSDDVPECYENHCPSPASVSAIAFILNPSISITSRSLLFCRNCRLPQFSNTLSCPCRQLRHGLCLSLLRFNANKHLLLNHLSFASAHLGKHRMLLYLVVVYALDALQAHRVLGWTPRGTFLNLPQCPLQKPNLRLRLHPQLQPPLSRHLLTVHRLLPLESGIDFLDPEIILDWRAAIARQMAPHPLSFPMFSIHATTIQAAAHCLIDLLIHIEDRKLNPDSSFVMEDRQIQENDVLHCTTTVQHESFFREIRMWNVGLRGTRTTDPDTTRTVTQGPGPERATLRAGQATGSDMFRPILMAMDRPIQERINTFRAHGTFLALHCFLLRQGPLPISIWLLLALCVGRKAMLIPKHILLHMDPGAYDILAPWYDFHRDTPVPPACEATHPLRQFIIEYMPQDMQPNLIRNNREEEEHEGWIISAFAMILLGHHSPWTHPEFIALQDGFNVGQRFTESIRSRKPLPFFVTLYDRRIRAVSDITSHLKYLDPLTRDKTTPYFLKLFQLRLEDYVQGLGHPNGLRLIEVTEEEYQLRRKDPLLRATMLLRGSSDSEMRPMEPDWRILFKFHTTGFKERTLGIPIHFHTCFYNADVFLDRHLREILLEPLNASPHRSTQFELWLHPQLLHRQHNTI</sequence>
<name>A0A8H6XJP9_9AGAR</name>
<organism evidence="1 2">
    <name type="scientific">Mycena sanguinolenta</name>
    <dbReference type="NCBI Taxonomy" id="230812"/>
    <lineage>
        <taxon>Eukaryota</taxon>
        <taxon>Fungi</taxon>
        <taxon>Dikarya</taxon>
        <taxon>Basidiomycota</taxon>
        <taxon>Agaricomycotina</taxon>
        <taxon>Agaricomycetes</taxon>
        <taxon>Agaricomycetidae</taxon>
        <taxon>Agaricales</taxon>
        <taxon>Marasmiineae</taxon>
        <taxon>Mycenaceae</taxon>
        <taxon>Mycena</taxon>
    </lineage>
</organism>
<reference evidence="1" key="1">
    <citation type="submission" date="2020-05" db="EMBL/GenBank/DDBJ databases">
        <title>Mycena genomes resolve the evolution of fungal bioluminescence.</title>
        <authorList>
            <person name="Tsai I.J."/>
        </authorList>
    </citation>
    <scope>NUCLEOTIDE SEQUENCE</scope>
    <source>
        <strain evidence="1">160909Yilan</strain>
    </source>
</reference>
<proteinExistence type="predicted"/>
<accession>A0A8H6XJP9</accession>
<dbReference type="EMBL" id="JACAZH010000027">
    <property type="protein sequence ID" value="KAF7341674.1"/>
    <property type="molecule type" value="Genomic_DNA"/>
</dbReference>
<dbReference type="Proteomes" id="UP000623467">
    <property type="component" value="Unassembled WGS sequence"/>
</dbReference>
<comment type="caution">
    <text evidence="1">The sequence shown here is derived from an EMBL/GenBank/DDBJ whole genome shotgun (WGS) entry which is preliminary data.</text>
</comment>
<evidence type="ECO:0000313" key="1">
    <source>
        <dbReference type="EMBL" id="KAF7341674.1"/>
    </source>
</evidence>
<dbReference type="OrthoDB" id="3271070at2759"/>
<evidence type="ECO:0000313" key="2">
    <source>
        <dbReference type="Proteomes" id="UP000623467"/>
    </source>
</evidence>
<protein>
    <submittedName>
        <fullName evidence="1">Uncharacterized protein</fullName>
    </submittedName>
</protein>
<gene>
    <name evidence="1" type="ORF">MSAN_02065600</name>
</gene>